<proteinExistence type="inferred from homology"/>
<name>A0A9P4Y5L6_CRYP1</name>
<dbReference type="InterPro" id="IPR051911">
    <property type="entry name" value="SDR_oxidoreductase"/>
</dbReference>
<evidence type="ECO:0000256" key="2">
    <source>
        <dbReference type="ARBA" id="ARBA00023002"/>
    </source>
</evidence>
<dbReference type="PRINTS" id="PR00081">
    <property type="entry name" value="GDHRDH"/>
</dbReference>
<protein>
    <submittedName>
        <fullName evidence="4">NAD(P)-binding protein</fullName>
    </submittedName>
</protein>
<evidence type="ECO:0000313" key="5">
    <source>
        <dbReference type="Proteomes" id="UP000803844"/>
    </source>
</evidence>
<evidence type="ECO:0000256" key="1">
    <source>
        <dbReference type="ARBA" id="ARBA00006484"/>
    </source>
</evidence>
<dbReference type="Gene3D" id="3.40.50.720">
    <property type="entry name" value="NAD(P)-binding Rossmann-like Domain"/>
    <property type="match status" value="1"/>
</dbReference>
<keyword evidence="5" id="KW-1185">Reference proteome</keyword>
<dbReference type="Pfam" id="PF00106">
    <property type="entry name" value="adh_short"/>
    <property type="match status" value="1"/>
</dbReference>
<dbReference type="RefSeq" id="XP_040777934.1">
    <property type="nucleotide sequence ID" value="XM_040921303.1"/>
</dbReference>
<accession>A0A9P4Y5L6</accession>
<dbReference type="GO" id="GO:0016491">
    <property type="term" value="F:oxidoreductase activity"/>
    <property type="evidence" value="ECO:0007669"/>
    <property type="project" value="UniProtKB-KW"/>
</dbReference>
<evidence type="ECO:0000256" key="3">
    <source>
        <dbReference type="RuleBase" id="RU000363"/>
    </source>
</evidence>
<reference evidence="4" key="1">
    <citation type="journal article" date="2020" name="Phytopathology">
        <title>Genome sequence of the chestnut blight fungus Cryphonectria parasitica EP155: A fundamental resource for an archetypical invasive plant pathogen.</title>
        <authorList>
            <person name="Crouch J.A."/>
            <person name="Dawe A."/>
            <person name="Aerts A."/>
            <person name="Barry K."/>
            <person name="Churchill A.C.L."/>
            <person name="Grimwood J."/>
            <person name="Hillman B."/>
            <person name="Milgroom M.G."/>
            <person name="Pangilinan J."/>
            <person name="Smith M."/>
            <person name="Salamov A."/>
            <person name="Schmutz J."/>
            <person name="Yadav J."/>
            <person name="Grigoriev I.V."/>
            <person name="Nuss D."/>
        </authorList>
    </citation>
    <scope>NUCLEOTIDE SEQUENCE</scope>
    <source>
        <strain evidence="4">EP155</strain>
    </source>
</reference>
<dbReference type="PANTHER" id="PTHR43976">
    <property type="entry name" value="SHORT CHAIN DEHYDROGENASE"/>
    <property type="match status" value="1"/>
</dbReference>
<organism evidence="4 5">
    <name type="scientific">Cryphonectria parasitica (strain ATCC 38755 / EP155)</name>
    <dbReference type="NCBI Taxonomy" id="660469"/>
    <lineage>
        <taxon>Eukaryota</taxon>
        <taxon>Fungi</taxon>
        <taxon>Dikarya</taxon>
        <taxon>Ascomycota</taxon>
        <taxon>Pezizomycotina</taxon>
        <taxon>Sordariomycetes</taxon>
        <taxon>Sordariomycetidae</taxon>
        <taxon>Diaporthales</taxon>
        <taxon>Cryphonectriaceae</taxon>
        <taxon>Cryphonectria-Endothia species complex</taxon>
        <taxon>Cryphonectria</taxon>
    </lineage>
</organism>
<dbReference type="InterPro" id="IPR036291">
    <property type="entry name" value="NAD(P)-bd_dom_sf"/>
</dbReference>
<dbReference type="OrthoDB" id="1274115at2759"/>
<dbReference type="Proteomes" id="UP000803844">
    <property type="component" value="Unassembled WGS sequence"/>
</dbReference>
<comment type="similarity">
    <text evidence="1 3">Belongs to the short-chain dehydrogenases/reductases (SDR) family.</text>
</comment>
<dbReference type="PRINTS" id="PR00080">
    <property type="entry name" value="SDRFAMILY"/>
</dbReference>
<evidence type="ECO:0000313" key="4">
    <source>
        <dbReference type="EMBL" id="KAF3766973.1"/>
    </source>
</evidence>
<dbReference type="InterPro" id="IPR002347">
    <property type="entry name" value="SDR_fam"/>
</dbReference>
<dbReference type="GeneID" id="63838432"/>
<gene>
    <name evidence="4" type="ORF">M406DRAFT_337870</name>
</gene>
<dbReference type="AlphaFoldDB" id="A0A9P4Y5L6"/>
<comment type="caution">
    <text evidence="4">The sequence shown here is derived from an EMBL/GenBank/DDBJ whole genome shotgun (WGS) entry which is preliminary data.</text>
</comment>
<keyword evidence="2" id="KW-0560">Oxidoreductase</keyword>
<dbReference type="EMBL" id="MU032346">
    <property type="protein sequence ID" value="KAF3766973.1"/>
    <property type="molecule type" value="Genomic_DNA"/>
</dbReference>
<sequence>MATTTNTKPIYNLPDDAVWFITGCSSGVGLRLAQLIAAHPTHRLVATARNAARLEGLLPIHARVLTIELDVTDPVSSTNAMSTVLSHPHFGRVDVLVNNAGWGLSGDTETSLALDRPTAASFDPSLPIDNAHTQARRLLETNFWGAAQLTLHAMRIMRETNALPTAGGRQGGLVIQVSTMGGFMGYAGLAWYNASKFALEGFTESVSREVRPEWNIHFTIMEPGGIDTPLMGSNMQHLPPHPAYQAPDTPARLLAAYGEDPQVIKTFSKPEDVAKAIYELSSRGKRIPIRVPLGSVSWKVLRGEIDSMAGEFDEVKELSISVDSDLPDRADDAKKVQKFAENIIL</sequence>
<dbReference type="PANTHER" id="PTHR43976:SF16">
    <property type="entry name" value="SHORT-CHAIN DEHYDROGENASE_REDUCTASE FAMILY PROTEIN"/>
    <property type="match status" value="1"/>
</dbReference>
<dbReference type="SUPFAM" id="SSF51735">
    <property type="entry name" value="NAD(P)-binding Rossmann-fold domains"/>
    <property type="match status" value="1"/>
</dbReference>